<dbReference type="GO" id="GO:0033612">
    <property type="term" value="F:receptor serine/threonine kinase binding"/>
    <property type="evidence" value="ECO:0007669"/>
    <property type="project" value="TreeGrafter"/>
</dbReference>
<dbReference type="InterPro" id="IPR032675">
    <property type="entry name" value="LRR_dom_sf"/>
</dbReference>
<evidence type="ECO:0000313" key="4">
    <source>
        <dbReference type="EMBL" id="KAK7845454.1"/>
    </source>
</evidence>
<organism evidence="4 5">
    <name type="scientific">Quercus suber</name>
    <name type="common">Cork oak</name>
    <dbReference type="NCBI Taxonomy" id="58331"/>
    <lineage>
        <taxon>Eukaryota</taxon>
        <taxon>Viridiplantae</taxon>
        <taxon>Streptophyta</taxon>
        <taxon>Embryophyta</taxon>
        <taxon>Tracheophyta</taxon>
        <taxon>Spermatophyta</taxon>
        <taxon>Magnoliopsida</taxon>
        <taxon>eudicotyledons</taxon>
        <taxon>Gunneridae</taxon>
        <taxon>Pentapetalae</taxon>
        <taxon>rosids</taxon>
        <taxon>fabids</taxon>
        <taxon>Fagales</taxon>
        <taxon>Fagaceae</taxon>
        <taxon>Quercus</taxon>
    </lineage>
</organism>
<sequence length="273" mass="29943">SLTKLVNLSLGQNNLTGTIPAWIGNISSLNVLSLLENNFQGSIPSELCRLSCLRFFKLSVNNLSGTIPLVIFNISSIYSFSITQNRLHGSLPPDVGLTLPNLQMFLGGQNSFTGPIPVSLSNASQLQFLDFSSNGLTGTLPQNLASLQGLVCSKLDCLVLKHHQMSECLQMWSSMKLTQLETHFLNLRRKTKEERASITELDGSNDACWSTIPEAIVQKGHLPKESYIAAWRLIKTDTAPCGLIKAATTSNCRLAFTLLLGQKNKWNKFSGCK</sequence>
<gene>
    <name evidence="4" type="ORF">CFP56_009279</name>
</gene>
<reference evidence="4 5" key="1">
    <citation type="journal article" date="2018" name="Sci. Data">
        <title>The draft genome sequence of cork oak.</title>
        <authorList>
            <person name="Ramos A.M."/>
            <person name="Usie A."/>
            <person name="Barbosa P."/>
            <person name="Barros P.M."/>
            <person name="Capote T."/>
            <person name="Chaves I."/>
            <person name="Simoes F."/>
            <person name="Abreu I."/>
            <person name="Carrasquinho I."/>
            <person name="Faro C."/>
            <person name="Guimaraes J.B."/>
            <person name="Mendonca D."/>
            <person name="Nobrega F."/>
            <person name="Rodrigues L."/>
            <person name="Saibo N.J.M."/>
            <person name="Varela M.C."/>
            <person name="Egas C."/>
            <person name="Matos J."/>
            <person name="Miguel C.M."/>
            <person name="Oliveira M.M."/>
            <person name="Ricardo C.P."/>
            <person name="Goncalves S."/>
        </authorList>
    </citation>
    <scope>NUCLEOTIDE SEQUENCE [LARGE SCALE GENOMIC DNA]</scope>
    <source>
        <strain evidence="5">cv. HL8</strain>
    </source>
</reference>
<evidence type="ECO:0000256" key="1">
    <source>
        <dbReference type="ARBA" id="ARBA00022614"/>
    </source>
</evidence>
<protein>
    <submittedName>
        <fullName evidence="4">Receptor-like protein kinase</fullName>
    </submittedName>
</protein>
<dbReference type="SUPFAM" id="SSF52058">
    <property type="entry name" value="L domain-like"/>
    <property type="match status" value="1"/>
</dbReference>
<feature type="non-terminal residue" evidence="4">
    <location>
        <position position="1"/>
    </location>
</feature>
<proteinExistence type="predicted"/>
<dbReference type="PANTHER" id="PTHR48056">
    <property type="entry name" value="LRR RECEPTOR-LIKE SERINE/THREONINE-PROTEIN KINASE-RELATED"/>
    <property type="match status" value="1"/>
</dbReference>
<keyword evidence="1" id="KW-0433">Leucine-rich repeat</keyword>
<dbReference type="EMBL" id="PKMF04000170">
    <property type="protein sequence ID" value="KAK7845454.1"/>
    <property type="molecule type" value="Genomic_DNA"/>
</dbReference>
<dbReference type="FunFam" id="3.80.10.10:FF:000383">
    <property type="entry name" value="Leucine-rich repeat receptor protein kinase EMS1"/>
    <property type="match status" value="1"/>
</dbReference>
<dbReference type="Proteomes" id="UP000237347">
    <property type="component" value="Unassembled WGS sequence"/>
</dbReference>
<keyword evidence="3" id="KW-0325">Glycoprotein</keyword>
<keyword evidence="5" id="KW-1185">Reference proteome</keyword>
<evidence type="ECO:0000313" key="5">
    <source>
        <dbReference type="Proteomes" id="UP000237347"/>
    </source>
</evidence>
<dbReference type="Gene3D" id="3.80.10.10">
    <property type="entry name" value="Ribonuclease Inhibitor"/>
    <property type="match status" value="1"/>
</dbReference>
<comment type="caution">
    <text evidence="4">The sequence shown here is derived from an EMBL/GenBank/DDBJ whole genome shotgun (WGS) entry which is preliminary data.</text>
</comment>
<dbReference type="PANTHER" id="PTHR48056:SF89">
    <property type="entry name" value="OS06G0585982 PROTEIN"/>
    <property type="match status" value="1"/>
</dbReference>
<evidence type="ECO:0000256" key="3">
    <source>
        <dbReference type="ARBA" id="ARBA00023180"/>
    </source>
</evidence>
<accession>A0AAW0L1K8</accession>
<dbReference type="InterPro" id="IPR050647">
    <property type="entry name" value="Plant_LRR-RLKs"/>
</dbReference>
<name>A0AAW0L1K8_QUESU</name>
<dbReference type="GO" id="GO:0016301">
    <property type="term" value="F:kinase activity"/>
    <property type="evidence" value="ECO:0007669"/>
    <property type="project" value="UniProtKB-KW"/>
</dbReference>
<dbReference type="Pfam" id="PF00560">
    <property type="entry name" value="LRR_1"/>
    <property type="match status" value="3"/>
</dbReference>
<dbReference type="AlphaFoldDB" id="A0AAW0L1K8"/>
<evidence type="ECO:0000256" key="2">
    <source>
        <dbReference type="ARBA" id="ARBA00022737"/>
    </source>
</evidence>
<keyword evidence="2" id="KW-0677">Repeat</keyword>
<dbReference type="InterPro" id="IPR001611">
    <property type="entry name" value="Leu-rich_rpt"/>
</dbReference>